<protein>
    <recommendedName>
        <fullName evidence="1">DUF4189 domain-containing protein</fullName>
    </recommendedName>
</protein>
<evidence type="ECO:0000313" key="8">
    <source>
        <dbReference type="EMBL" id="VFR91291.1"/>
    </source>
</evidence>
<dbReference type="EMBL" id="CAADIG010000019">
    <property type="protein sequence ID" value="VFR45708.1"/>
    <property type="molecule type" value="Genomic_DNA"/>
</dbReference>
<evidence type="ECO:0000259" key="1">
    <source>
        <dbReference type="Pfam" id="PF13827"/>
    </source>
</evidence>
<dbReference type="AlphaFoldDB" id="A0A484S6B7"/>
<dbReference type="InterPro" id="IPR025240">
    <property type="entry name" value="DUF4189"/>
</dbReference>
<sequence length="174" mass="18243">MTDSDTPIRAARRRACLLLLAVALALPGAARAEEIIIGEEYGAAGTNAPQNTRLWWVSGGKTRSAALLALSQMCRREGGGECKILGAFSNSCQTYVRSKAGSLYAGNSAGPRGATLAAFRACGKDSDVRQCYLVSLPLCVGNGYAASDRQGGGTADERARLTIEMQQALDQAAR</sequence>
<dbReference type="EMBL" id="CAADII010000006">
    <property type="protein sequence ID" value="VFR52944.1"/>
    <property type="molecule type" value="Genomic_DNA"/>
</dbReference>
<dbReference type="EMBL" id="CAADIP010000014">
    <property type="protein sequence ID" value="VFR84353.1"/>
    <property type="molecule type" value="Genomic_DNA"/>
</dbReference>
<evidence type="ECO:0000313" key="9">
    <source>
        <dbReference type="EMBL" id="VFS34926.1"/>
    </source>
</evidence>
<reference evidence="5" key="1">
    <citation type="submission" date="2019-03" db="EMBL/GenBank/DDBJ databases">
        <authorList>
            <person name="Danneels B."/>
        </authorList>
    </citation>
    <scope>NUCLEOTIDE SEQUENCE</scope>
</reference>
<accession>A0A484S6B7</accession>
<evidence type="ECO:0000313" key="4">
    <source>
        <dbReference type="EMBL" id="VFR52944.1"/>
    </source>
</evidence>
<feature type="domain" description="DUF4189" evidence="1">
    <location>
        <begin position="41"/>
        <end position="134"/>
    </location>
</feature>
<evidence type="ECO:0000313" key="5">
    <source>
        <dbReference type="EMBL" id="VFR57565.1"/>
    </source>
</evidence>
<dbReference type="EMBL" id="CAADID010000001">
    <property type="protein sequence ID" value="VFR57565.1"/>
    <property type="molecule type" value="Genomic_DNA"/>
</dbReference>
<dbReference type="EMBL" id="CAADIK010000049">
    <property type="protein sequence ID" value="VFR80698.1"/>
    <property type="molecule type" value="Genomic_DNA"/>
</dbReference>
<evidence type="ECO:0000313" key="3">
    <source>
        <dbReference type="EMBL" id="VFR45708.1"/>
    </source>
</evidence>
<dbReference type="EMBL" id="CAADHY010000009">
    <property type="protein sequence ID" value="VFR17352.1"/>
    <property type="molecule type" value="Genomic_DNA"/>
</dbReference>
<dbReference type="EMBL" id="CAADIO010000025">
    <property type="protein sequence ID" value="VFR91291.1"/>
    <property type="molecule type" value="Genomic_DNA"/>
</dbReference>
<dbReference type="Pfam" id="PF13827">
    <property type="entry name" value="DUF4189"/>
    <property type="match status" value="1"/>
</dbReference>
<gene>
    <name evidence="2" type="ORF">AMP9_0210</name>
    <name evidence="3" type="ORF">ANT2_0209</name>
    <name evidence="5" type="ORF">ANT3_0209</name>
    <name evidence="4" type="ORF">BRI6_0206</name>
    <name evidence="6" type="ORF">BRI9_0206</name>
    <name evidence="7" type="ORF">IVO3_0206</name>
    <name evidence="8" type="ORF">RAN3_0208</name>
    <name evidence="9" type="ORF">RAN7_0206</name>
</gene>
<dbReference type="EMBL" id="CAADIZ010000075">
    <property type="protein sequence ID" value="VFS34926.1"/>
    <property type="molecule type" value="Genomic_DNA"/>
</dbReference>
<proteinExistence type="predicted"/>
<organism evidence="5">
    <name type="scientific">plant metagenome</name>
    <dbReference type="NCBI Taxonomy" id="1297885"/>
    <lineage>
        <taxon>unclassified sequences</taxon>
        <taxon>metagenomes</taxon>
        <taxon>organismal metagenomes</taxon>
    </lineage>
</organism>
<evidence type="ECO:0000313" key="2">
    <source>
        <dbReference type="EMBL" id="VFR17352.1"/>
    </source>
</evidence>
<evidence type="ECO:0000313" key="7">
    <source>
        <dbReference type="EMBL" id="VFR84353.1"/>
    </source>
</evidence>
<evidence type="ECO:0000313" key="6">
    <source>
        <dbReference type="EMBL" id="VFR80698.1"/>
    </source>
</evidence>
<name>A0A484S6B7_9ZZZZ</name>